<accession>A0ABS4DG88</accession>
<dbReference type="Proteomes" id="UP001193081">
    <property type="component" value="Unassembled WGS sequence"/>
</dbReference>
<sequence length="100" mass="11218">MPTMFTDAHMRLRFLENWLPLAQAENERNGWGYDSATLERLILLAAPSLRAVSTLLAARALFWYYQQDLERGPHADLHGPRAAVCTSGDNLACEERASDA</sequence>
<organism evidence="1 2">
    <name type="scientific">Candidatus Chloroploca mongolica</name>
    <dbReference type="NCBI Taxonomy" id="2528176"/>
    <lineage>
        <taxon>Bacteria</taxon>
        <taxon>Bacillati</taxon>
        <taxon>Chloroflexota</taxon>
        <taxon>Chloroflexia</taxon>
        <taxon>Chloroflexales</taxon>
        <taxon>Chloroflexineae</taxon>
        <taxon>Oscillochloridaceae</taxon>
        <taxon>Candidatus Chloroploca</taxon>
    </lineage>
</organism>
<protein>
    <submittedName>
        <fullName evidence="1">Uncharacterized protein</fullName>
    </submittedName>
</protein>
<comment type="caution">
    <text evidence="1">The sequence shown here is derived from an EMBL/GenBank/DDBJ whole genome shotgun (WGS) entry which is preliminary data.</text>
</comment>
<gene>
    <name evidence="1" type="ORF">EYB53_022175</name>
</gene>
<keyword evidence="2" id="KW-1185">Reference proteome</keyword>
<name>A0ABS4DG88_9CHLR</name>
<dbReference type="EMBL" id="SIJK02000069">
    <property type="protein sequence ID" value="MBP1468436.1"/>
    <property type="molecule type" value="Genomic_DNA"/>
</dbReference>
<evidence type="ECO:0000313" key="2">
    <source>
        <dbReference type="Proteomes" id="UP001193081"/>
    </source>
</evidence>
<evidence type="ECO:0000313" key="1">
    <source>
        <dbReference type="EMBL" id="MBP1468436.1"/>
    </source>
</evidence>
<proteinExistence type="predicted"/>
<reference evidence="1 2" key="1">
    <citation type="submission" date="2021-03" db="EMBL/GenBank/DDBJ databases">
        <authorList>
            <person name="Grouzdev D.S."/>
        </authorList>
    </citation>
    <scope>NUCLEOTIDE SEQUENCE [LARGE SCALE GENOMIC DNA]</scope>
    <source>
        <strain evidence="1 2">M50-1</strain>
    </source>
</reference>
<dbReference type="RefSeq" id="WP_135481191.1">
    <property type="nucleotide sequence ID" value="NZ_SIJK02000069.1"/>
</dbReference>